<dbReference type="EMBL" id="KI913125">
    <property type="protein sequence ID" value="ETV80723.1"/>
    <property type="molecule type" value="Genomic_DNA"/>
</dbReference>
<organism evidence="2">
    <name type="scientific">Aphanomyces astaci</name>
    <name type="common">Crayfish plague agent</name>
    <dbReference type="NCBI Taxonomy" id="112090"/>
    <lineage>
        <taxon>Eukaryota</taxon>
        <taxon>Sar</taxon>
        <taxon>Stramenopiles</taxon>
        <taxon>Oomycota</taxon>
        <taxon>Saprolegniomycetes</taxon>
        <taxon>Saprolegniales</taxon>
        <taxon>Verrucalvaceae</taxon>
        <taxon>Aphanomyces</taxon>
    </lineage>
</organism>
<feature type="region of interest" description="Disordered" evidence="1">
    <location>
        <begin position="35"/>
        <end position="106"/>
    </location>
</feature>
<reference evidence="2" key="1">
    <citation type="submission" date="2013-12" db="EMBL/GenBank/DDBJ databases">
        <title>The Genome Sequence of Aphanomyces astaci APO3.</title>
        <authorList>
            <consortium name="The Broad Institute Genomics Platform"/>
            <person name="Russ C."/>
            <person name="Tyler B."/>
            <person name="van West P."/>
            <person name="Dieguez-Uribeondo J."/>
            <person name="Young S.K."/>
            <person name="Zeng Q."/>
            <person name="Gargeya S."/>
            <person name="Fitzgerald M."/>
            <person name="Abouelleil A."/>
            <person name="Alvarado L."/>
            <person name="Chapman S.B."/>
            <person name="Gainer-Dewar J."/>
            <person name="Goldberg J."/>
            <person name="Griggs A."/>
            <person name="Gujja S."/>
            <person name="Hansen M."/>
            <person name="Howarth C."/>
            <person name="Imamovic A."/>
            <person name="Ireland A."/>
            <person name="Larimer J."/>
            <person name="McCowan C."/>
            <person name="Murphy C."/>
            <person name="Pearson M."/>
            <person name="Poon T.W."/>
            <person name="Priest M."/>
            <person name="Roberts A."/>
            <person name="Saif S."/>
            <person name="Shea T."/>
            <person name="Sykes S."/>
            <person name="Wortman J."/>
            <person name="Nusbaum C."/>
            <person name="Birren B."/>
        </authorList>
    </citation>
    <scope>NUCLEOTIDE SEQUENCE [LARGE SCALE GENOMIC DNA]</scope>
    <source>
        <strain evidence="2">APO3</strain>
    </source>
</reference>
<evidence type="ECO:0000256" key="1">
    <source>
        <dbReference type="SAM" id="MobiDB-lite"/>
    </source>
</evidence>
<feature type="compositionally biased region" description="Polar residues" evidence="1">
    <location>
        <begin position="67"/>
        <end position="81"/>
    </location>
</feature>
<gene>
    <name evidence="2" type="ORF">H257_06222</name>
</gene>
<dbReference type="AlphaFoldDB" id="W4GPC1"/>
<evidence type="ECO:0000313" key="2">
    <source>
        <dbReference type="EMBL" id="ETV80723.1"/>
    </source>
</evidence>
<dbReference type="GeneID" id="20808218"/>
<accession>W4GPC1</accession>
<feature type="compositionally biased region" description="Basic and acidic residues" evidence="1">
    <location>
        <begin position="83"/>
        <end position="100"/>
    </location>
</feature>
<name>W4GPC1_APHAT</name>
<proteinExistence type="predicted"/>
<sequence>MIHIGARAIARQTVQWRGLGAKTSSHVRRYFSTTVDERDKSTTKPKEAVATAPDPPLTDMPDHQLQRIVTNVYTSDESTGNEPPREDRNEPDHTPDDRTNLADLPGQQLQRLVSNVYTVVEGDLKSSWSRVLAVQTVTDSRLRQNAYVLAQLGTGIRVAPNPNAIEADELLDDGSSRLETEFPIVGGQAKAKVCVTAVIDAGNCMHYSRFLYVNDETGETIDFMCPMGQLTGIRLDSDYKEIKTPPPSVF</sequence>
<dbReference type="RefSeq" id="XP_009829670.1">
    <property type="nucleotide sequence ID" value="XM_009831368.1"/>
</dbReference>
<protein>
    <submittedName>
        <fullName evidence="2">Uncharacterized protein</fullName>
    </submittedName>
</protein>
<dbReference type="VEuPathDB" id="FungiDB:H257_06222"/>
<dbReference type="OrthoDB" id="10403977at2759"/>
<feature type="compositionally biased region" description="Basic and acidic residues" evidence="1">
    <location>
        <begin position="35"/>
        <end position="47"/>
    </location>
</feature>